<dbReference type="PANTHER" id="PTHR35795:SF1">
    <property type="entry name" value="BIS(5'-NUCLEOSYL)-TETRAPHOSPHATASE, SYMMETRICAL"/>
    <property type="match status" value="1"/>
</dbReference>
<dbReference type="EC" id="3.6.1.41" evidence="1"/>
<dbReference type="Pfam" id="PF01966">
    <property type="entry name" value="HD"/>
    <property type="match status" value="1"/>
</dbReference>
<dbReference type="InterPro" id="IPR005249">
    <property type="entry name" value="YqeK"/>
</dbReference>
<dbReference type="SUPFAM" id="SSF109604">
    <property type="entry name" value="HD-domain/PDEase-like"/>
    <property type="match status" value="1"/>
</dbReference>
<organism evidence="8 9">
    <name type="scientific">Anaerocolumna aminovalerica</name>
    <dbReference type="NCBI Taxonomy" id="1527"/>
    <lineage>
        <taxon>Bacteria</taxon>
        <taxon>Bacillati</taxon>
        <taxon>Bacillota</taxon>
        <taxon>Clostridia</taxon>
        <taxon>Lachnospirales</taxon>
        <taxon>Lachnospiraceae</taxon>
        <taxon>Anaerocolumna</taxon>
    </lineage>
</organism>
<keyword evidence="2" id="KW-0479">Metal-binding</keyword>
<evidence type="ECO:0000313" key="9">
    <source>
        <dbReference type="Proteomes" id="UP000198806"/>
    </source>
</evidence>
<dbReference type="OrthoDB" id="5295945at2"/>
<dbReference type="AlphaFoldDB" id="A0A1I5BQP0"/>
<evidence type="ECO:0000256" key="2">
    <source>
        <dbReference type="ARBA" id="ARBA00022723"/>
    </source>
</evidence>
<reference evidence="8 9" key="1">
    <citation type="submission" date="2016-10" db="EMBL/GenBank/DDBJ databases">
        <authorList>
            <person name="de Groot N.N."/>
        </authorList>
    </citation>
    <scope>NUCLEOTIDE SEQUENCE [LARGE SCALE GENOMIC DNA]</scope>
    <source>
        <strain evidence="8 9">DSM 1283</strain>
    </source>
</reference>
<dbReference type="InterPro" id="IPR006674">
    <property type="entry name" value="HD_domain"/>
</dbReference>
<evidence type="ECO:0000256" key="6">
    <source>
        <dbReference type="ARBA" id="ARBA00049417"/>
    </source>
</evidence>
<dbReference type="EMBL" id="FOWD01000001">
    <property type="protein sequence ID" value="SFN76969.1"/>
    <property type="molecule type" value="Genomic_DNA"/>
</dbReference>
<sequence length="193" mass="21844">MQYDLFGLQQAMAKVQTEKRFYHTLGVQTTSFAMALKHGADEEKALIAGLLHDSAKCLSGAVLLSECGKYGLPISDTEENSPYLLHGKLGAYYAENKYGITDKEIQSAISYHTTGKPDMSLLEKIVFTADYIEPSRSSERIPNLHEIRRLAFDNLDFAVYQILGNTLNYLKKIHMEIDSTTVEAYEYYKNIIR</sequence>
<keyword evidence="3" id="KW-0547">Nucleotide-binding</keyword>
<proteinExistence type="predicted"/>
<dbReference type="InterPro" id="IPR051094">
    <property type="entry name" value="Diverse_Catalytic_Enzymes"/>
</dbReference>
<dbReference type="GO" id="GO:0008803">
    <property type="term" value="F:bis(5'-nucleosyl)-tetraphosphatase (symmetrical) activity"/>
    <property type="evidence" value="ECO:0007669"/>
    <property type="project" value="UniProtKB-EC"/>
</dbReference>
<keyword evidence="4 8" id="KW-0378">Hydrolase</keyword>
<dbReference type="NCBIfam" id="TIGR00488">
    <property type="entry name" value="bis(5'-nucleosyl)-tetraphosphatase (symmetrical) YqeK"/>
    <property type="match status" value="1"/>
</dbReference>
<dbReference type="Proteomes" id="UP000198806">
    <property type="component" value="Unassembled WGS sequence"/>
</dbReference>
<evidence type="ECO:0000256" key="4">
    <source>
        <dbReference type="ARBA" id="ARBA00022801"/>
    </source>
</evidence>
<dbReference type="GO" id="GO:0000166">
    <property type="term" value="F:nucleotide binding"/>
    <property type="evidence" value="ECO:0007669"/>
    <property type="project" value="UniProtKB-KW"/>
</dbReference>
<gene>
    <name evidence="8" type="ORF">SAMN04489757_101153</name>
</gene>
<evidence type="ECO:0000256" key="3">
    <source>
        <dbReference type="ARBA" id="ARBA00022741"/>
    </source>
</evidence>
<dbReference type="GO" id="GO:0046872">
    <property type="term" value="F:metal ion binding"/>
    <property type="evidence" value="ECO:0007669"/>
    <property type="project" value="UniProtKB-KW"/>
</dbReference>
<dbReference type="RefSeq" id="WP_091683610.1">
    <property type="nucleotide sequence ID" value="NZ_BAABFM010000003.1"/>
</dbReference>
<dbReference type="Gene3D" id="1.10.3210.10">
    <property type="entry name" value="Hypothetical protein af1432"/>
    <property type="match status" value="1"/>
</dbReference>
<keyword evidence="5" id="KW-0408">Iron</keyword>
<evidence type="ECO:0000313" key="8">
    <source>
        <dbReference type="EMBL" id="SFN76969.1"/>
    </source>
</evidence>
<keyword evidence="9" id="KW-1185">Reference proteome</keyword>
<protein>
    <recommendedName>
        <fullName evidence="1">bis(5'-nucleosyl)-tetraphosphatase (symmetrical)</fullName>
        <ecNumber evidence="1">3.6.1.41</ecNumber>
    </recommendedName>
</protein>
<name>A0A1I5BQP0_9FIRM</name>
<dbReference type="InterPro" id="IPR003607">
    <property type="entry name" value="HD/PDEase_dom"/>
</dbReference>
<evidence type="ECO:0000256" key="1">
    <source>
        <dbReference type="ARBA" id="ARBA00012506"/>
    </source>
</evidence>
<dbReference type="PANTHER" id="PTHR35795">
    <property type="entry name" value="SLR1885 PROTEIN"/>
    <property type="match status" value="1"/>
</dbReference>
<accession>A0A1I5BQP0</accession>
<dbReference type="CDD" id="cd00077">
    <property type="entry name" value="HDc"/>
    <property type="match status" value="1"/>
</dbReference>
<feature type="domain" description="HD/PDEase" evidence="7">
    <location>
        <begin position="16"/>
        <end position="144"/>
    </location>
</feature>
<dbReference type="SMART" id="SM00471">
    <property type="entry name" value="HDc"/>
    <property type="match status" value="1"/>
</dbReference>
<evidence type="ECO:0000256" key="5">
    <source>
        <dbReference type="ARBA" id="ARBA00023004"/>
    </source>
</evidence>
<dbReference type="STRING" id="1527.SAMN04489757_101153"/>
<evidence type="ECO:0000259" key="7">
    <source>
        <dbReference type="SMART" id="SM00471"/>
    </source>
</evidence>
<comment type="catalytic activity">
    <reaction evidence="6">
        <text>P(1),P(4)-bis(5'-adenosyl) tetraphosphate + H2O = 2 ADP + 2 H(+)</text>
        <dbReference type="Rhea" id="RHEA:24252"/>
        <dbReference type="ChEBI" id="CHEBI:15377"/>
        <dbReference type="ChEBI" id="CHEBI:15378"/>
        <dbReference type="ChEBI" id="CHEBI:58141"/>
        <dbReference type="ChEBI" id="CHEBI:456216"/>
        <dbReference type="EC" id="3.6.1.41"/>
    </reaction>
</comment>